<dbReference type="AlphaFoldDB" id="A0A8C0KNX8"/>
<dbReference type="GO" id="GO:0000722">
    <property type="term" value="P:telomere maintenance via recombination"/>
    <property type="evidence" value="ECO:0007669"/>
    <property type="project" value="TreeGrafter"/>
</dbReference>
<keyword evidence="3" id="KW-1185">Reference proteome</keyword>
<dbReference type="InterPro" id="IPR008858">
    <property type="entry name" value="TROVE_dom"/>
</dbReference>
<dbReference type="GeneTree" id="ENSGT00940000175273"/>
<feature type="domain" description="TROVE" evidence="1">
    <location>
        <begin position="41"/>
        <end position="141"/>
    </location>
</feature>
<protein>
    <recommendedName>
        <fullName evidence="1">TROVE domain-containing protein</fullName>
    </recommendedName>
</protein>
<reference evidence="2" key="2">
    <citation type="submission" date="2025-09" db="UniProtKB">
        <authorList>
            <consortium name="Ensembl"/>
        </authorList>
    </citation>
    <scope>IDENTIFICATION</scope>
</reference>
<dbReference type="GO" id="GO:0003720">
    <property type="term" value="F:telomerase activity"/>
    <property type="evidence" value="ECO:0007669"/>
    <property type="project" value="TreeGrafter"/>
</dbReference>
<dbReference type="InterPro" id="IPR052652">
    <property type="entry name" value="Telomerase_Complex_Comp"/>
</dbReference>
<dbReference type="InterPro" id="IPR037214">
    <property type="entry name" value="TROVE_dom_sf"/>
</dbReference>
<sequence>MVEGRAWVVSKGRARSALRMEGDGERITVASFILSPLFPNSQLVLMSLLCSTLTSKVDAEDAADGASGPLFEACRDLAPLEPEFILKASLYARQQLNFRTVANKVVAIAALLPVCRPYLRRYFCAIVQLPSDWLQVVALYEVGSRSAGLGCSLVPPPVLSPPGEVQGQFASPRGSSALLPTGAPPCTALPETGMSRPRAHSLGDVLVFLMQEMRTGKCVDWPRILEMIALEPGLRAASHPLSRSGP</sequence>
<name>A0A8C0KNX8_CANLU</name>
<dbReference type="PANTHER" id="PTHR44791:SF1">
    <property type="entry name" value="TELOMERASE PROTEIN COMPONENT 1"/>
    <property type="match status" value="1"/>
</dbReference>
<organism evidence="2 3">
    <name type="scientific">Canis lupus dingo</name>
    <name type="common">dingo</name>
    <dbReference type="NCBI Taxonomy" id="286419"/>
    <lineage>
        <taxon>Eukaryota</taxon>
        <taxon>Metazoa</taxon>
        <taxon>Chordata</taxon>
        <taxon>Craniata</taxon>
        <taxon>Vertebrata</taxon>
        <taxon>Euteleostomi</taxon>
        <taxon>Mammalia</taxon>
        <taxon>Eutheria</taxon>
        <taxon>Laurasiatheria</taxon>
        <taxon>Carnivora</taxon>
        <taxon>Caniformia</taxon>
        <taxon>Canidae</taxon>
        <taxon>Canis</taxon>
    </lineage>
</organism>
<dbReference type="Ensembl" id="ENSCAFT00020020803.1">
    <property type="protein sequence ID" value="ENSCAFP00020017935.1"/>
    <property type="gene ID" value="ENSCAFG00020014361.1"/>
</dbReference>
<proteinExistence type="predicted"/>
<dbReference type="GO" id="GO:0005697">
    <property type="term" value="C:telomerase holoenzyme complex"/>
    <property type="evidence" value="ECO:0007669"/>
    <property type="project" value="TreeGrafter"/>
</dbReference>
<reference evidence="2" key="1">
    <citation type="submission" date="2025-08" db="UniProtKB">
        <authorList>
            <consortium name="Ensembl"/>
        </authorList>
    </citation>
    <scope>IDENTIFICATION</scope>
</reference>
<evidence type="ECO:0000313" key="3">
    <source>
        <dbReference type="Proteomes" id="UP000694391"/>
    </source>
</evidence>
<evidence type="ECO:0000313" key="2">
    <source>
        <dbReference type="Ensembl" id="ENSCAFP00020017935.1"/>
    </source>
</evidence>
<dbReference type="Proteomes" id="UP000694391">
    <property type="component" value="Unplaced"/>
</dbReference>
<accession>A0A8C0KNX8</accession>
<dbReference type="GO" id="GO:0070034">
    <property type="term" value="F:telomerase RNA binding"/>
    <property type="evidence" value="ECO:0007669"/>
    <property type="project" value="TreeGrafter"/>
</dbReference>
<evidence type="ECO:0000259" key="1">
    <source>
        <dbReference type="Pfam" id="PF05731"/>
    </source>
</evidence>
<dbReference type="PANTHER" id="PTHR44791">
    <property type="entry name" value="TELOMERASE PROTEIN COMPONENT 1 TEP1"/>
    <property type="match status" value="1"/>
</dbReference>
<dbReference type="Pfam" id="PF05731">
    <property type="entry name" value="TROVE"/>
    <property type="match status" value="1"/>
</dbReference>
<dbReference type="SUPFAM" id="SSF140864">
    <property type="entry name" value="TROVE domain-like"/>
    <property type="match status" value="1"/>
</dbReference>